<protein>
    <submittedName>
        <fullName evidence="2">Uncharacterized protein</fullName>
    </submittedName>
</protein>
<accession>A0A448WK08</accession>
<gene>
    <name evidence="2" type="ORF">PXEA_LOCUS7026</name>
</gene>
<dbReference type="EMBL" id="CAAALY010018245">
    <property type="protein sequence ID" value="VEL13586.1"/>
    <property type="molecule type" value="Genomic_DNA"/>
</dbReference>
<dbReference type="AlphaFoldDB" id="A0A448WK08"/>
<proteinExistence type="predicted"/>
<evidence type="ECO:0000313" key="3">
    <source>
        <dbReference type="Proteomes" id="UP000784294"/>
    </source>
</evidence>
<dbReference type="Proteomes" id="UP000784294">
    <property type="component" value="Unassembled WGS sequence"/>
</dbReference>
<keyword evidence="3" id="KW-1185">Reference proteome</keyword>
<organism evidence="2 3">
    <name type="scientific">Protopolystoma xenopodis</name>
    <dbReference type="NCBI Taxonomy" id="117903"/>
    <lineage>
        <taxon>Eukaryota</taxon>
        <taxon>Metazoa</taxon>
        <taxon>Spiralia</taxon>
        <taxon>Lophotrochozoa</taxon>
        <taxon>Platyhelminthes</taxon>
        <taxon>Monogenea</taxon>
        <taxon>Polyopisthocotylea</taxon>
        <taxon>Polystomatidea</taxon>
        <taxon>Polystomatidae</taxon>
        <taxon>Protopolystoma</taxon>
    </lineage>
</organism>
<sequence>MTENDTNFLHSPTGILAKNELSEGGTVSGIELNAEDSVISPKNLEATLEVATIPNRPRARDGPFAIVRTKPVLSRASLAGSAFLTAHISQQSGVKDGASCASTPKCGEEIGLANPVTDPVSPQASQPVSPGGLRCQVEADGCLSGVNEALTSNGKTPPRPTEAPRPSNLPKRQF</sequence>
<comment type="caution">
    <text evidence="2">The sequence shown here is derived from an EMBL/GenBank/DDBJ whole genome shotgun (WGS) entry which is preliminary data.</text>
</comment>
<feature type="region of interest" description="Disordered" evidence="1">
    <location>
        <begin position="147"/>
        <end position="174"/>
    </location>
</feature>
<reference evidence="2" key="1">
    <citation type="submission" date="2018-11" db="EMBL/GenBank/DDBJ databases">
        <authorList>
            <consortium name="Pathogen Informatics"/>
        </authorList>
    </citation>
    <scope>NUCLEOTIDE SEQUENCE</scope>
</reference>
<evidence type="ECO:0000256" key="1">
    <source>
        <dbReference type="SAM" id="MobiDB-lite"/>
    </source>
</evidence>
<evidence type="ECO:0000313" key="2">
    <source>
        <dbReference type="EMBL" id="VEL13586.1"/>
    </source>
</evidence>
<name>A0A448WK08_9PLAT</name>